<dbReference type="KEGG" id="gbi:PG2T_09560"/>
<dbReference type="InterPro" id="IPR058792">
    <property type="entry name" value="Beta-barrel_RND_2"/>
</dbReference>
<name>A0A1B1YUJ6_9GAMM</name>
<dbReference type="EMBL" id="CP014671">
    <property type="protein sequence ID" value="ANX04399.1"/>
    <property type="molecule type" value="Genomic_DNA"/>
</dbReference>
<dbReference type="RefSeq" id="WP_068804551.1">
    <property type="nucleotide sequence ID" value="NZ_CP014671.1"/>
</dbReference>
<dbReference type="PANTHER" id="PTHR30469:SF15">
    <property type="entry name" value="HLYD FAMILY OF SECRETION PROTEINS"/>
    <property type="match status" value="1"/>
</dbReference>
<dbReference type="Pfam" id="PF25973">
    <property type="entry name" value="BSH_CzcB"/>
    <property type="match status" value="1"/>
</dbReference>
<evidence type="ECO:0000313" key="6">
    <source>
        <dbReference type="EMBL" id="ANX04399.1"/>
    </source>
</evidence>
<feature type="chain" id="PRO_5008533111" evidence="3">
    <location>
        <begin position="22"/>
        <end position="359"/>
    </location>
</feature>
<comment type="similarity">
    <text evidence="1">Belongs to the membrane fusion protein (MFP) (TC 8.A.1) family.</text>
</comment>
<keyword evidence="2" id="KW-0175">Coiled coil</keyword>
<organism evidence="6 7">
    <name type="scientific">Immundisolibacter cernigliae</name>
    <dbReference type="NCBI Taxonomy" id="1810504"/>
    <lineage>
        <taxon>Bacteria</taxon>
        <taxon>Pseudomonadati</taxon>
        <taxon>Pseudomonadota</taxon>
        <taxon>Gammaproteobacteria</taxon>
        <taxon>Immundisolibacterales</taxon>
        <taxon>Immundisolibacteraceae</taxon>
        <taxon>Immundisolibacter</taxon>
    </lineage>
</organism>
<dbReference type="InParanoid" id="A0A1B1YUJ6"/>
<dbReference type="SUPFAM" id="SSF111369">
    <property type="entry name" value="HlyD-like secretion proteins"/>
    <property type="match status" value="1"/>
</dbReference>
<reference evidence="7" key="1">
    <citation type="submission" date="2016-03" db="EMBL/GenBank/DDBJ databases">
        <title>Complete genome sequence of Solimmundus cernigliae, representing a novel lineage of polycyclic aromatic hydrocarbon degraders within the Gammaproteobacteria.</title>
        <authorList>
            <person name="Singleton D.R."/>
            <person name="Dickey A.N."/>
            <person name="Scholl E.H."/>
            <person name="Wright F.A."/>
            <person name="Aitken M.D."/>
        </authorList>
    </citation>
    <scope>NUCLEOTIDE SEQUENCE [LARGE SCALE GENOMIC DNA]</scope>
    <source>
        <strain evidence="7">TR3.2</strain>
    </source>
</reference>
<feature type="domain" description="CzcB-like barrel-sandwich hybrid" evidence="5">
    <location>
        <begin position="55"/>
        <end position="190"/>
    </location>
</feature>
<evidence type="ECO:0000259" key="5">
    <source>
        <dbReference type="Pfam" id="PF25973"/>
    </source>
</evidence>
<dbReference type="Gene3D" id="2.40.30.170">
    <property type="match status" value="1"/>
</dbReference>
<proteinExistence type="inferred from homology"/>
<dbReference type="GO" id="GO:1990281">
    <property type="term" value="C:efflux pump complex"/>
    <property type="evidence" value="ECO:0007669"/>
    <property type="project" value="TreeGrafter"/>
</dbReference>
<evidence type="ECO:0000256" key="1">
    <source>
        <dbReference type="ARBA" id="ARBA00009477"/>
    </source>
</evidence>
<dbReference type="GO" id="GO:0015562">
    <property type="term" value="F:efflux transmembrane transporter activity"/>
    <property type="evidence" value="ECO:0007669"/>
    <property type="project" value="TreeGrafter"/>
</dbReference>
<dbReference type="InterPro" id="IPR006143">
    <property type="entry name" value="RND_pump_MFP"/>
</dbReference>
<dbReference type="OrthoDB" id="9806939at2"/>
<evidence type="ECO:0000256" key="3">
    <source>
        <dbReference type="SAM" id="SignalP"/>
    </source>
</evidence>
<dbReference type="AlphaFoldDB" id="A0A1B1YUJ6"/>
<keyword evidence="7" id="KW-1185">Reference proteome</keyword>
<evidence type="ECO:0000313" key="7">
    <source>
        <dbReference type="Proteomes" id="UP000092952"/>
    </source>
</evidence>
<evidence type="ECO:0000256" key="2">
    <source>
        <dbReference type="SAM" id="Coils"/>
    </source>
</evidence>
<gene>
    <name evidence="6" type="ORF">PG2T_09560</name>
</gene>
<dbReference type="Gene3D" id="1.10.287.470">
    <property type="entry name" value="Helix hairpin bin"/>
    <property type="match status" value="1"/>
</dbReference>
<dbReference type="InterPro" id="IPR058647">
    <property type="entry name" value="BSH_CzcB-like"/>
</dbReference>
<feature type="signal peptide" evidence="3">
    <location>
        <begin position="1"/>
        <end position="21"/>
    </location>
</feature>
<feature type="coiled-coil region" evidence="2">
    <location>
        <begin position="131"/>
        <end position="165"/>
    </location>
</feature>
<evidence type="ECO:0000259" key="4">
    <source>
        <dbReference type="Pfam" id="PF25954"/>
    </source>
</evidence>
<keyword evidence="3" id="KW-0732">Signal</keyword>
<dbReference type="Pfam" id="PF25954">
    <property type="entry name" value="Beta-barrel_RND_2"/>
    <property type="match status" value="1"/>
</dbReference>
<dbReference type="NCBIfam" id="TIGR01730">
    <property type="entry name" value="RND_mfp"/>
    <property type="match status" value="1"/>
</dbReference>
<protein>
    <submittedName>
        <fullName evidence="6">Uncharacterized protein</fullName>
    </submittedName>
</protein>
<dbReference type="PANTHER" id="PTHR30469">
    <property type="entry name" value="MULTIDRUG RESISTANCE PROTEIN MDTA"/>
    <property type="match status" value="1"/>
</dbReference>
<accession>A0A1B1YUJ6</accession>
<dbReference type="Proteomes" id="UP000092952">
    <property type="component" value="Chromosome"/>
</dbReference>
<dbReference type="STRING" id="1810504.PG2T_09560"/>
<feature type="domain" description="CusB-like beta-barrel" evidence="4">
    <location>
        <begin position="200"/>
        <end position="272"/>
    </location>
</feature>
<sequence length="359" mass="37809">MRRLLLPGALLGLLLAGPAPGADEAAAVSVATLEHAPPQAQLVLPGTVLARRSALLSVEVAGVVSQLAVDDGDTVRAGDLLLRLRDRPQALALRAARADAQRARAAVDLATVQERRQTQLVAQKMTPQDSFDQARAQRRQAQADAAAANARVALLEDELARHALKAPFDGVISRKHTELGAWVRPGDGVLELVETAPLRVEFALPQIHYATVRPGTPVELRFDAVPGEPIMASVSRLIPVGHEAARSFRVRVELPNPQQVYAPGMSVDVTLPTTTADTAPVATVPVDALVRDADGGAVVWAVQGEGDALQAAPVPVRPGRALGDRVELLGSELPPGTRVVVQGNERLRPGQALRIVGGS</sequence>
<dbReference type="Gene3D" id="2.40.420.20">
    <property type="match status" value="1"/>
</dbReference>
<dbReference type="Gene3D" id="2.40.50.100">
    <property type="match status" value="1"/>
</dbReference>